<sequence length="218" mass="24953">MNNLREKILKETKAYYKELDNKDFSHNFDHVLRVENMALRIGKSEGADFEILEAASLLFDVARGLEDKGAVEDHANEGSKIARRILNKIGFPADKIENVCHAVLTHRKSKGRKAKTLEAKVLQDADYLDALGAIAVIRTAASSIQSNKYKRPIYVNKTYSNNKDSTVSAIHYLIYMVKHPKLQPKNFHTALGRKLAKERHLFLKEFAQRFIDEWEGKR</sequence>
<proteinExistence type="predicted"/>
<evidence type="ECO:0000313" key="2">
    <source>
        <dbReference type="EMBL" id="AKQ04344.1"/>
    </source>
</evidence>
<dbReference type="InterPro" id="IPR006674">
    <property type="entry name" value="HD_domain"/>
</dbReference>
<dbReference type="SUPFAM" id="SSF109604">
    <property type="entry name" value="HD-domain/PDEase-like"/>
    <property type="match status" value="1"/>
</dbReference>
<dbReference type="EMBL" id="KT007036">
    <property type="protein sequence ID" value="AKQ04344.1"/>
    <property type="molecule type" value="Genomic_DNA"/>
</dbReference>
<reference evidence="2" key="1">
    <citation type="journal article" date="2015" name="ISME J.">
        <title>Aquifer environment selects for microbial species cohorts in sediment and groundwater.</title>
        <authorList>
            <person name="Hug L.A."/>
            <person name="Thomas B.C."/>
            <person name="Brown C.T."/>
            <person name="Frischkorn K.R."/>
            <person name="Williams K.H."/>
            <person name="Tringe S.G."/>
            <person name="Banfield J.F."/>
        </authorList>
    </citation>
    <scope>NUCLEOTIDE SEQUENCE</scope>
</reference>
<feature type="domain" description="HD" evidence="1">
    <location>
        <begin position="27"/>
        <end position="131"/>
    </location>
</feature>
<accession>A0A0H4TU15</accession>
<organism evidence="2">
    <name type="scientific">uncultured Microgenomates bacterium Rifle_16ft_4_minimus_5036</name>
    <dbReference type="NCBI Taxonomy" id="1665119"/>
    <lineage>
        <taxon>Bacteria</taxon>
        <taxon>Candidatus Microgenomatota</taxon>
        <taxon>environmental samples</taxon>
    </lineage>
</organism>
<dbReference type="CDD" id="cd00077">
    <property type="entry name" value="HDc"/>
    <property type="match status" value="1"/>
</dbReference>
<protein>
    <submittedName>
        <fullName evidence="2">HD superfamily metal-dependent phosphohydrolase, uncharacterized protein</fullName>
    </submittedName>
</protein>
<dbReference type="PANTHER" id="PTHR33594:SF1">
    <property type="entry name" value="HD_PDEASE DOMAIN-CONTAINING PROTEIN"/>
    <property type="match status" value="1"/>
</dbReference>
<dbReference type="SMART" id="SM00471">
    <property type="entry name" value="HDc"/>
    <property type="match status" value="1"/>
</dbReference>
<dbReference type="Pfam" id="PF01966">
    <property type="entry name" value="HD"/>
    <property type="match status" value="1"/>
</dbReference>
<dbReference type="GO" id="GO:0016787">
    <property type="term" value="F:hydrolase activity"/>
    <property type="evidence" value="ECO:0007669"/>
    <property type="project" value="UniProtKB-KW"/>
</dbReference>
<dbReference type="InterPro" id="IPR003607">
    <property type="entry name" value="HD/PDEase_dom"/>
</dbReference>
<dbReference type="PROSITE" id="PS51831">
    <property type="entry name" value="HD"/>
    <property type="match status" value="1"/>
</dbReference>
<keyword evidence="2" id="KW-0378">Hydrolase</keyword>
<dbReference type="PANTHER" id="PTHR33594">
    <property type="entry name" value="SUPERFAMILY HYDROLASE, PUTATIVE (AFU_ORTHOLOGUE AFUA_1G03035)-RELATED"/>
    <property type="match status" value="1"/>
</dbReference>
<evidence type="ECO:0000259" key="1">
    <source>
        <dbReference type="PROSITE" id="PS51831"/>
    </source>
</evidence>
<name>A0A0H4TU15_9BACT</name>
<dbReference type="Gene3D" id="1.10.3210.50">
    <property type="match status" value="1"/>
</dbReference>
<dbReference type="AlphaFoldDB" id="A0A0H4TU15"/>